<evidence type="ECO:0000256" key="9">
    <source>
        <dbReference type="ARBA" id="ARBA00022729"/>
    </source>
</evidence>
<keyword evidence="14" id="KW-1133">Transmembrane helix</keyword>
<keyword evidence="9" id="KW-0732">Signal</keyword>
<keyword evidence="11 20" id="KW-0547">Nucleotide-binding</keyword>
<evidence type="ECO:0000256" key="17">
    <source>
        <dbReference type="ARBA" id="ARBA00023180"/>
    </source>
</evidence>
<keyword evidence="7" id="KW-0808">Transferase</keyword>
<keyword evidence="24" id="KW-1185">Reference proteome</keyword>
<keyword evidence="8" id="KW-0812">Transmembrane</keyword>
<evidence type="ECO:0000256" key="2">
    <source>
        <dbReference type="ARBA" id="ARBA00012513"/>
    </source>
</evidence>
<dbReference type="PROSITE" id="PS50011">
    <property type="entry name" value="PROTEIN_KINASE_DOM"/>
    <property type="match status" value="1"/>
</dbReference>
<dbReference type="SUPFAM" id="SSF56112">
    <property type="entry name" value="Protein kinase-like (PK-like)"/>
    <property type="match status" value="1"/>
</dbReference>
<dbReference type="GO" id="GO:0005886">
    <property type="term" value="C:plasma membrane"/>
    <property type="evidence" value="ECO:0007669"/>
    <property type="project" value="UniProtKB-SubCell"/>
</dbReference>
<comment type="catalytic activity">
    <reaction evidence="18">
        <text>L-threonyl-[protein] + ATP = O-phospho-L-threonyl-[protein] + ADP + H(+)</text>
        <dbReference type="Rhea" id="RHEA:46608"/>
        <dbReference type="Rhea" id="RHEA-COMP:11060"/>
        <dbReference type="Rhea" id="RHEA-COMP:11605"/>
        <dbReference type="ChEBI" id="CHEBI:15378"/>
        <dbReference type="ChEBI" id="CHEBI:30013"/>
        <dbReference type="ChEBI" id="CHEBI:30616"/>
        <dbReference type="ChEBI" id="CHEBI:61977"/>
        <dbReference type="ChEBI" id="CHEBI:456216"/>
        <dbReference type="EC" id="2.7.11.1"/>
    </reaction>
</comment>
<accession>A0A8X9A3G2</accession>
<evidence type="ECO:0000259" key="22">
    <source>
        <dbReference type="PROSITE" id="PS50011"/>
    </source>
</evidence>
<evidence type="ECO:0000313" key="23">
    <source>
        <dbReference type="EMBL" id="KAG6428372.1"/>
    </source>
</evidence>
<keyword evidence="10" id="KW-0677">Repeat</keyword>
<dbReference type="PROSITE" id="PS00108">
    <property type="entry name" value="PROTEIN_KINASE_ST"/>
    <property type="match status" value="1"/>
</dbReference>
<evidence type="ECO:0000256" key="1">
    <source>
        <dbReference type="ARBA" id="ARBA00004162"/>
    </source>
</evidence>
<dbReference type="PROSITE" id="PS00107">
    <property type="entry name" value="PROTEIN_KINASE_ATP"/>
    <property type="match status" value="1"/>
</dbReference>
<dbReference type="SMART" id="SM00220">
    <property type="entry name" value="S_TKc"/>
    <property type="match status" value="1"/>
</dbReference>
<dbReference type="EMBL" id="PNBA02000004">
    <property type="protein sequence ID" value="KAG6428372.1"/>
    <property type="molecule type" value="Genomic_DNA"/>
</dbReference>
<name>A0A8X9A3G2_SALSN</name>
<evidence type="ECO:0000256" key="21">
    <source>
        <dbReference type="RuleBase" id="RU000304"/>
    </source>
</evidence>
<keyword evidence="3" id="KW-1003">Cell membrane</keyword>
<evidence type="ECO:0000256" key="11">
    <source>
        <dbReference type="ARBA" id="ARBA00022741"/>
    </source>
</evidence>
<keyword evidence="16" id="KW-0675">Receptor</keyword>
<keyword evidence="12" id="KW-0418">Kinase</keyword>
<dbReference type="InterPro" id="IPR017441">
    <property type="entry name" value="Protein_kinase_ATP_BS"/>
</dbReference>
<keyword evidence="6" id="KW-0433">Leucine-rich repeat</keyword>
<comment type="caution">
    <text evidence="23">The sequence shown here is derived from an EMBL/GenBank/DDBJ whole genome shotgun (WGS) entry which is preliminary data.</text>
</comment>
<dbReference type="Gene3D" id="3.30.200.20">
    <property type="entry name" value="Phosphorylase Kinase, domain 1"/>
    <property type="match status" value="1"/>
</dbReference>
<dbReference type="GO" id="GO:0004674">
    <property type="term" value="F:protein serine/threonine kinase activity"/>
    <property type="evidence" value="ECO:0007669"/>
    <property type="project" value="UniProtKB-KW"/>
</dbReference>
<proteinExistence type="inferred from homology"/>
<organism evidence="23">
    <name type="scientific">Salvia splendens</name>
    <name type="common">Scarlet sage</name>
    <dbReference type="NCBI Taxonomy" id="180675"/>
    <lineage>
        <taxon>Eukaryota</taxon>
        <taxon>Viridiplantae</taxon>
        <taxon>Streptophyta</taxon>
        <taxon>Embryophyta</taxon>
        <taxon>Tracheophyta</taxon>
        <taxon>Spermatophyta</taxon>
        <taxon>Magnoliopsida</taxon>
        <taxon>eudicotyledons</taxon>
        <taxon>Gunneridae</taxon>
        <taxon>Pentapetalae</taxon>
        <taxon>asterids</taxon>
        <taxon>lamiids</taxon>
        <taxon>Lamiales</taxon>
        <taxon>Lamiaceae</taxon>
        <taxon>Nepetoideae</taxon>
        <taxon>Mentheae</taxon>
        <taxon>Salviinae</taxon>
        <taxon>Salvia</taxon>
        <taxon>Salvia subgen. Calosphace</taxon>
        <taxon>core Calosphace</taxon>
    </lineage>
</organism>
<dbReference type="InterPro" id="IPR051564">
    <property type="entry name" value="LRR_receptor-like_kinase"/>
</dbReference>
<evidence type="ECO:0000256" key="3">
    <source>
        <dbReference type="ARBA" id="ARBA00022475"/>
    </source>
</evidence>
<dbReference type="InterPro" id="IPR008271">
    <property type="entry name" value="Ser/Thr_kinase_AS"/>
</dbReference>
<evidence type="ECO:0000313" key="24">
    <source>
        <dbReference type="Proteomes" id="UP000298416"/>
    </source>
</evidence>
<evidence type="ECO:0000256" key="12">
    <source>
        <dbReference type="ARBA" id="ARBA00022777"/>
    </source>
</evidence>
<protein>
    <recommendedName>
        <fullName evidence="2">non-specific serine/threonine protein kinase</fullName>
        <ecNumber evidence="2">2.7.11.1</ecNumber>
    </recommendedName>
</protein>
<dbReference type="Gene3D" id="1.10.510.10">
    <property type="entry name" value="Transferase(Phosphotransferase) domain 1"/>
    <property type="match status" value="1"/>
</dbReference>
<evidence type="ECO:0000256" key="13">
    <source>
        <dbReference type="ARBA" id="ARBA00022840"/>
    </source>
</evidence>
<feature type="binding site" evidence="20">
    <location>
        <position position="25"/>
    </location>
    <ligand>
        <name>ATP</name>
        <dbReference type="ChEBI" id="CHEBI:30616"/>
    </ligand>
</feature>
<reference evidence="23" key="1">
    <citation type="submission" date="2018-01" db="EMBL/GenBank/DDBJ databases">
        <authorList>
            <person name="Mao J.F."/>
        </authorList>
    </citation>
    <scope>NUCLEOTIDE SEQUENCE</scope>
    <source>
        <strain evidence="23">Huo1</strain>
        <tissue evidence="23">Leaf</tissue>
    </source>
</reference>
<comment type="catalytic activity">
    <reaction evidence="19">
        <text>L-seryl-[protein] + ATP = O-phospho-L-seryl-[protein] + ADP + H(+)</text>
        <dbReference type="Rhea" id="RHEA:17989"/>
        <dbReference type="Rhea" id="RHEA-COMP:9863"/>
        <dbReference type="Rhea" id="RHEA-COMP:11604"/>
        <dbReference type="ChEBI" id="CHEBI:15378"/>
        <dbReference type="ChEBI" id="CHEBI:29999"/>
        <dbReference type="ChEBI" id="CHEBI:30616"/>
        <dbReference type="ChEBI" id="CHEBI:83421"/>
        <dbReference type="ChEBI" id="CHEBI:456216"/>
        <dbReference type="EC" id="2.7.11.1"/>
    </reaction>
</comment>
<keyword evidence="13 20" id="KW-0067">ATP-binding</keyword>
<keyword evidence="17" id="KW-0325">Glycoprotein</keyword>
<feature type="domain" description="Protein kinase" evidence="22">
    <location>
        <begin position="1"/>
        <end position="284"/>
    </location>
</feature>
<evidence type="ECO:0000256" key="8">
    <source>
        <dbReference type="ARBA" id="ARBA00022692"/>
    </source>
</evidence>
<evidence type="ECO:0000256" key="7">
    <source>
        <dbReference type="ARBA" id="ARBA00022679"/>
    </source>
</evidence>
<dbReference type="Proteomes" id="UP000298416">
    <property type="component" value="Unassembled WGS sequence"/>
</dbReference>
<evidence type="ECO:0000256" key="19">
    <source>
        <dbReference type="ARBA" id="ARBA00048679"/>
    </source>
</evidence>
<comment type="similarity">
    <text evidence="21">Belongs to the protein kinase superfamily.</text>
</comment>
<evidence type="ECO:0000256" key="4">
    <source>
        <dbReference type="ARBA" id="ARBA00022527"/>
    </source>
</evidence>
<dbReference type="Pfam" id="PF00069">
    <property type="entry name" value="Pkinase"/>
    <property type="match status" value="1"/>
</dbReference>
<evidence type="ECO:0000256" key="18">
    <source>
        <dbReference type="ARBA" id="ARBA00047899"/>
    </source>
</evidence>
<gene>
    <name evidence="23" type="ORF">SASPL_112623</name>
</gene>
<keyword evidence="5" id="KW-0597">Phosphoprotein</keyword>
<dbReference type="FunFam" id="1.10.510.10:FF:000358">
    <property type="entry name" value="Putative leucine-rich repeat receptor-like serine/threonine-protein kinase"/>
    <property type="match status" value="1"/>
</dbReference>
<sequence length="286" mass="31952">MVGFGSFGSVYKGILEDGETQVAVKVLNLSVRGASKSFFTECNSLKNVRHRNVLKILSVCESIDFQGNEFKALVYEFKANGSLEKWLHQSGNLELIQRLNIVIDVAQAIEYLHIGMGSCVVHGDLKPSNILLDEDMVAYVGDFGLAKIISDLVSTSHESSSVAIAGTIGYVAPEYATNNLISTQGDIYSYGILILEMFTNKRPRDEEFKDDANLHSLVSDVLSNHTTIDIEEIMSWSIHQINPKVKDCLIRIFRIGVACSKFEQRDRMLITDVVNELCKIRDFYLS</sequence>
<evidence type="ECO:0000256" key="6">
    <source>
        <dbReference type="ARBA" id="ARBA00022614"/>
    </source>
</evidence>
<dbReference type="AlphaFoldDB" id="A0A8X9A3G2"/>
<evidence type="ECO:0000256" key="20">
    <source>
        <dbReference type="PROSITE-ProRule" id="PRU10141"/>
    </source>
</evidence>
<keyword evidence="4 21" id="KW-0723">Serine/threonine-protein kinase</keyword>
<reference evidence="23" key="2">
    <citation type="submission" date="2020-08" db="EMBL/GenBank/DDBJ databases">
        <title>Plant Genome Project.</title>
        <authorList>
            <person name="Zhang R.-G."/>
        </authorList>
    </citation>
    <scope>NUCLEOTIDE SEQUENCE</scope>
    <source>
        <strain evidence="23">Huo1</strain>
        <tissue evidence="23">Leaf</tissue>
    </source>
</reference>
<keyword evidence="15" id="KW-0472">Membrane</keyword>
<dbReference type="GO" id="GO:0005524">
    <property type="term" value="F:ATP binding"/>
    <property type="evidence" value="ECO:0007669"/>
    <property type="project" value="UniProtKB-UniRule"/>
</dbReference>
<evidence type="ECO:0000256" key="15">
    <source>
        <dbReference type="ARBA" id="ARBA00023136"/>
    </source>
</evidence>
<dbReference type="PANTHER" id="PTHR48055">
    <property type="entry name" value="LEUCINE-RICH REPEAT RECEPTOR PROTEIN KINASE EMS1"/>
    <property type="match status" value="1"/>
</dbReference>
<evidence type="ECO:0000256" key="14">
    <source>
        <dbReference type="ARBA" id="ARBA00022989"/>
    </source>
</evidence>
<evidence type="ECO:0000256" key="10">
    <source>
        <dbReference type="ARBA" id="ARBA00022737"/>
    </source>
</evidence>
<comment type="subcellular location">
    <subcellularLocation>
        <location evidence="1">Cell membrane</location>
        <topology evidence="1">Single-pass membrane protein</topology>
    </subcellularLocation>
</comment>
<dbReference type="InterPro" id="IPR011009">
    <property type="entry name" value="Kinase-like_dom_sf"/>
</dbReference>
<dbReference type="PANTHER" id="PTHR48055:SF55">
    <property type="entry name" value="PROTEIN KINASE DOMAIN-CONTAINING PROTEIN"/>
    <property type="match status" value="1"/>
</dbReference>
<evidence type="ECO:0000256" key="16">
    <source>
        <dbReference type="ARBA" id="ARBA00023170"/>
    </source>
</evidence>
<dbReference type="EC" id="2.7.11.1" evidence="2"/>
<evidence type="ECO:0000256" key="5">
    <source>
        <dbReference type="ARBA" id="ARBA00022553"/>
    </source>
</evidence>
<dbReference type="InterPro" id="IPR000719">
    <property type="entry name" value="Prot_kinase_dom"/>
</dbReference>